<reference evidence="3 4" key="1">
    <citation type="submission" date="2021-04" db="EMBL/GenBank/DDBJ databases">
        <title>Complete genome sequence of Stygiolobus sp. KN-1.</title>
        <authorList>
            <person name="Nakamura K."/>
            <person name="Sakai H."/>
            <person name="Kurosawa N."/>
        </authorList>
    </citation>
    <scope>NUCLEOTIDE SEQUENCE [LARGE SCALE GENOMIC DNA]</scope>
    <source>
        <strain evidence="3 4">KN-1</strain>
    </source>
</reference>
<keyword evidence="1" id="KW-0812">Transmembrane</keyword>
<organism evidence="3 4">
    <name type="scientific">Stygiolobus caldivivus</name>
    <dbReference type="NCBI Taxonomy" id="2824673"/>
    <lineage>
        <taxon>Archaea</taxon>
        <taxon>Thermoproteota</taxon>
        <taxon>Thermoprotei</taxon>
        <taxon>Sulfolobales</taxon>
        <taxon>Sulfolobaceae</taxon>
        <taxon>Stygiolobus</taxon>
    </lineage>
</organism>
<feature type="transmembrane region" description="Helical" evidence="1">
    <location>
        <begin position="237"/>
        <end position="260"/>
    </location>
</feature>
<feature type="domain" description="Glycosyltransferase 2-like" evidence="2">
    <location>
        <begin position="25"/>
        <end position="141"/>
    </location>
</feature>
<dbReference type="PANTHER" id="PTHR48090:SF7">
    <property type="entry name" value="RFBJ PROTEIN"/>
    <property type="match status" value="1"/>
</dbReference>
<dbReference type="Pfam" id="PF00535">
    <property type="entry name" value="Glycos_transf_2"/>
    <property type="match status" value="1"/>
</dbReference>
<dbReference type="AlphaFoldDB" id="A0A8D5U4R7"/>
<name>A0A8D5U4R7_9CREN</name>
<dbReference type="InterPro" id="IPR029044">
    <property type="entry name" value="Nucleotide-diphossugar_trans"/>
</dbReference>
<proteinExistence type="predicted"/>
<dbReference type="Proteomes" id="UP000825123">
    <property type="component" value="Chromosome"/>
</dbReference>
<dbReference type="CDD" id="cd04179">
    <property type="entry name" value="DPM_DPG-synthase_like"/>
    <property type="match status" value="1"/>
</dbReference>
<dbReference type="EMBL" id="AP024597">
    <property type="protein sequence ID" value="BCU69065.1"/>
    <property type="molecule type" value="Genomic_DNA"/>
</dbReference>
<dbReference type="Gene3D" id="3.90.550.10">
    <property type="entry name" value="Spore Coat Polysaccharide Biosynthesis Protein SpsA, Chain A"/>
    <property type="match status" value="1"/>
</dbReference>
<dbReference type="SUPFAM" id="SSF53448">
    <property type="entry name" value="Nucleotide-diphospho-sugar transferases"/>
    <property type="match status" value="1"/>
</dbReference>
<dbReference type="KEGG" id="csty:KN1_03620"/>
<dbReference type="InterPro" id="IPR001173">
    <property type="entry name" value="Glyco_trans_2-like"/>
</dbReference>
<accession>A0A8D5U4R7</accession>
<dbReference type="RefSeq" id="WP_221289129.1">
    <property type="nucleotide sequence ID" value="NZ_AP024597.1"/>
</dbReference>
<dbReference type="InterPro" id="IPR050256">
    <property type="entry name" value="Glycosyltransferase_2"/>
</dbReference>
<keyword evidence="1" id="KW-1133">Transmembrane helix</keyword>
<feature type="transmembrane region" description="Helical" evidence="1">
    <location>
        <begin position="272"/>
        <end position="293"/>
    </location>
</feature>
<protein>
    <recommendedName>
        <fullName evidence="2">Glycosyltransferase 2-like domain-containing protein</fullName>
    </recommendedName>
</protein>
<sequence length="314" mass="35243">MSTENSNNNIVGKEIKKENINDLVTVVLCTLNEEEAIGKVIDDLKKEGFNNILVIDGYSTDKTAEIAESKGARVIYQHWEGKTGAVKTALDYVDTPFVAFLDADGSYPPSELHKLLAHAQKHVEVIGKRSEKNISFIHRIGNRIINRLFQFLFSADVGDVLSGMYVLNTNIAKTLSLSSKRFEVEVEIASQMVRKGKVTYVPIRYEKRIGKSKLNGFKDGLKIVLHMLKLAWIYNPFLVYSLIISLLIIPGLATMGYVMLEYMLRGIFHSGYALMGVMFILLGINGFFMAGLASQLNKIQIEIENKYHKNSSNI</sequence>
<evidence type="ECO:0000256" key="1">
    <source>
        <dbReference type="SAM" id="Phobius"/>
    </source>
</evidence>
<evidence type="ECO:0000313" key="3">
    <source>
        <dbReference type="EMBL" id="BCU69065.1"/>
    </source>
</evidence>
<gene>
    <name evidence="3" type="ORF">KN1_03620</name>
</gene>
<dbReference type="PANTHER" id="PTHR48090">
    <property type="entry name" value="UNDECAPRENYL-PHOSPHATE 4-DEOXY-4-FORMAMIDO-L-ARABINOSE TRANSFERASE-RELATED"/>
    <property type="match status" value="1"/>
</dbReference>
<evidence type="ECO:0000313" key="4">
    <source>
        <dbReference type="Proteomes" id="UP000825123"/>
    </source>
</evidence>
<keyword evidence="4" id="KW-1185">Reference proteome</keyword>
<keyword evidence="1" id="KW-0472">Membrane</keyword>
<dbReference type="GeneID" id="66162112"/>
<evidence type="ECO:0000259" key="2">
    <source>
        <dbReference type="Pfam" id="PF00535"/>
    </source>
</evidence>